<proteinExistence type="predicted"/>
<dbReference type="InterPro" id="IPR019285">
    <property type="entry name" value="DUF2336"/>
</dbReference>
<evidence type="ECO:0008006" key="3">
    <source>
        <dbReference type="Google" id="ProtNLM"/>
    </source>
</evidence>
<evidence type="ECO:0000313" key="2">
    <source>
        <dbReference type="Proteomes" id="UP000199184"/>
    </source>
</evidence>
<organism evidence="1 2">
    <name type="scientific">Bradyrhizobium shewense</name>
    <dbReference type="NCBI Taxonomy" id="1761772"/>
    <lineage>
        <taxon>Bacteria</taxon>
        <taxon>Pseudomonadati</taxon>
        <taxon>Pseudomonadota</taxon>
        <taxon>Alphaproteobacteria</taxon>
        <taxon>Hyphomicrobiales</taxon>
        <taxon>Nitrobacteraceae</taxon>
        <taxon>Bradyrhizobium</taxon>
    </lineage>
</organism>
<dbReference type="Pfam" id="PF10098">
    <property type="entry name" value="DUF2336"/>
    <property type="match status" value="1"/>
</dbReference>
<dbReference type="AlphaFoldDB" id="A0A1C3W699"/>
<protein>
    <recommendedName>
        <fullName evidence="3">DUF2336 domain-containing protein</fullName>
    </recommendedName>
</protein>
<keyword evidence="2" id="KW-1185">Reference proteome</keyword>
<sequence>MMANSPADILVELEDAVATCPLDRCARILEGILQLLTGSRDRPQELLASVVDGVLLRLTERVEASALIQLGAALAELKVAPPKTLQRLALHDDPGVACPVLFKSQALSTSDLETIAISSGEPQQLAIAVRAHIEPQLTETLIKRGGRSVHLALISNAGARFSDAAYVALVETCASDDELTKALALRPGTPDPVLRKLLPASPAPNARAEPKASTVSCPRAAAPIVPKLPSAAAYASARPEIVALNRIGKLNDSAVNRFAIRGETANLFTALSVLSGTPIEIVEHVMTDGDCEGLVMACRASRLNWQTTLAILSNRSGTRLSFAERERAQHIFETLLLSTSQWTVRWGEIAASVKESSRRDRGAKTGGSR</sequence>
<evidence type="ECO:0000313" key="1">
    <source>
        <dbReference type="EMBL" id="SCB35647.1"/>
    </source>
</evidence>
<accession>A0A1C3W699</accession>
<reference evidence="2" key="1">
    <citation type="submission" date="2016-08" db="EMBL/GenBank/DDBJ databases">
        <authorList>
            <person name="Varghese N."/>
            <person name="Submissions Spin"/>
        </authorList>
    </citation>
    <scope>NUCLEOTIDE SEQUENCE [LARGE SCALE GENOMIC DNA]</scope>
    <source>
        <strain evidence="2">ERR11</strain>
    </source>
</reference>
<dbReference type="RefSeq" id="WP_091956939.1">
    <property type="nucleotide sequence ID" value="NZ_FMAI01000006.1"/>
</dbReference>
<dbReference type="Proteomes" id="UP000199184">
    <property type="component" value="Unassembled WGS sequence"/>
</dbReference>
<gene>
    <name evidence="1" type="ORF">GA0061098_1006368</name>
</gene>
<name>A0A1C3W699_9BRAD</name>
<dbReference type="EMBL" id="FMAI01000006">
    <property type="protein sequence ID" value="SCB35647.1"/>
    <property type="molecule type" value="Genomic_DNA"/>
</dbReference>